<protein>
    <submittedName>
        <fullName evidence="2">Uncharacterized protein</fullName>
    </submittedName>
</protein>
<evidence type="ECO:0000256" key="1">
    <source>
        <dbReference type="SAM" id="Phobius"/>
    </source>
</evidence>
<keyword evidence="3" id="KW-1185">Reference proteome</keyword>
<evidence type="ECO:0000313" key="3">
    <source>
        <dbReference type="Proteomes" id="UP001569414"/>
    </source>
</evidence>
<sequence length="91" mass="10332">MKKLILGLLLVVYYGKVASMNIFEMMRAGEIHPLWFGVFVQSMSLGALCFLLAKSKYRNTIIAFIAGFIPIFNYLAVLYYIGVPKQEKSCK</sequence>
<evidence type="ECO:0000313" key="2">
    <source>
        <dbReference type="EMBL" id="MFA0792455.1"/>
    </source>
</evidence>
<keyword evidence="1" id="KW-0812">Transmembrane</keyword>
<name>A0ABV4NT46_9GAMM</name>
<feature type="transmembrane region" description="Helical" evidence="1">
    <location>
        <begin position="35"/>
        <end position="53"/>
    </location>
</feature>
<keyword evidence="1" id="KW-0472">Membrane</keyword>
<dbReference type="RefSeq" id="WP_371844828.1">
    <property type="nucleotide sequence ID" value="NZ_JBGMEL010000027.1"/>
</dbReference>
<proteinExistence type="predicted"/>
<dbReference type="EMBL" id="JBGMEL010000027">
    <property type="protein sequence ID" value="MFA0792455.1"/>
    <property type="molecule type" value="Genomic_DNA"/>
</dbReference>
<keyword evidence="1" id="KW-1133">Transmembrane helix</keyword>
<reference evidence="2 3" key="1">
    <citation type="submission" date="2024-08" db="EMBL/GenBank/DDBJ databases">
        <authorList>
            <person name="Ishaq N."/>
        </authorList>
    </citation>
    <scope>NUCLEOTIDE SEQUENCE [LARGE SCALE GENOMIC DNA]</scope>
    <source>
        <strain evidence="2 3">JCM 30400</strain>
    </source>
</reference>
<dbReference type="Proteomes" id="UP001569414">
    <property type="component" value="Unassembled WGS sequence"/>
</dbReference>
<comment type="caution">
    <text evidence="2">The sequence shown here is derived from an EMBL/GenBank/DDBJ whole genome shotgun (WGS) entry which is preliminary data.</text>
</comment>
<accession>A0ABV4NT46</accession>
<gene>
    <name evidence="2" type="ORF">ACCI51_18105</name>
</gene>
<feature type="transmembrane region" description="Helical" evidence="1">
    <location>
        <begin position="60"/>
        <end position="81"/>
    </location>
</feature>
<organism evidence="2 3">
    <name type="scientific">Microbulbifer echini</name>
    <dbReference type="NCBI Taxonomy" id="1529067"/>
    <lineage>
        <taxon>Bacteria</taxon>
        <taxon>Pseudomonadati</taxon>
        <taxon>Pseudomonadota</taxon>
        <taxon>Gammaproteobacteria</taxon>
        <taxon>Cellvibrionales</taxon>
        <taxon>Microbulbiferaceae</taxon>
        <taxon>Microbulbifer</taxon>
    </lineage>
</organism>